<sequence length="588" mass="65460">MPGTAARHMRRPPPPPPGKERDVLMMPLLKLLEEYAPHAVADVNARVRRIVEICDGPYFDTLAAILATTTSSRTLLIVYEILLHLGDINWNCYRWLLLVHNIWAGHYATQNQARIGSDTGSTSWSTPVDAPAPSYISVRTLEIWLQRRAAAVMYEMFCAVRLRAADLRSVNDVFVNHLFDQVEATRAHADETFGALVTDLLLAMNEQHMVAIQGPSFEIWPYSVLGMIQSRLHATRTFAENLVFMLNRTPSTTREGSQFHFLVLKLLDGLFAMEQTASYFYMNDLKVLVDIFLREIADLPDTSELLRQVYLRVLHALLTQTQLCTVPYKRKQVTHVLQALIELAHLRPIDPNTYALTQRCLQAEWCVDGGNVHESTTMVASIGGGKPHAASDMIPERTSDGVMYHAQTSDAAISHLLVLGRMQSAAAGAATMRDVPSALADVLWPDALPEPLQQTSLDLDVAYLELATTREASRPADAEAEPRRRKAPQPPQTVSTQIERPARSIRASPVRTAQNLATFAPPTHDTSPPMNRDAQMRPSQRPNSMFGRIRNTHTYGKGLRARWQASRADANNTVPASASSRRPAPPPP</sequence>
<dbReference type="PANTHER" id="PTHR13357:SF1">
    <property type="entry name" value="NCK-INTERACTING PROTEIN WITH SH3 DOMAIN"/>
    <property type="match status" value="1"/>
</dbReference>
<dbReference type="GO" id="GO:0000147">
    <property type="term" value="P:actin cortical patch assembly"/>
    <property type="evidence" value="ECO:0007669"/>
    <property type="project" value="TreeGrafter"/>
</dbReference>
<dbReference type="GO" id="GO:0030479">
    <property type="term" value="C:actin cortical patch"/>
    <property type="evidence" value="ECO:0007669"/>
    <property type="project" value="TreeGrafter"/>
</dbReference>
<feature type="region of interest" description="Disordered" evidence="1">
    <location>
        <begin position="470"/>
        <end position="588"/>
    </location>
</feature>
<evidence type="ECO:0000313" key="4">
    <source>
        <dbReference type="Proteomes" id="UP000232875"/>
    </source>
</evidence>
<dbReference type="InterPro" id="IPR018556">
    <property type="entry name" value="SPIN90/Ldb17_LRD"/>
</dbReference>
<proteinExistence type="predicted"/>
<name>A0A2N1JFY8_9BASI</name>
<dbReference type="GO" id="GO:0051666">
    <property type="term" value="P:actin cortical patch localization"/>
    <property type="evidence" value="ECO:0007669"/>
    <property type="project" value="TreeGrafter"/>
</dbReference>
<dbReference type="EMBL" id="KZ454987">
    <property type="protein sequence ID" value="PKI85474.1"/>
    <property type="molecule type" value="Genomic_DNA"/>
</dbReference>
<feature type="domain" description="SPIN90/Ldb17 leucine-rich" evidence="2">
    <location>
        <begin position="191"/>
        <end position="332"/>
    </location>
</feature>
<evidence type="ECO:0000313" key="3">
    <source>
        <dbReference type="EMBL" id="PKI85474.1"/>
    </source>
</evidence>
<feature type="compositionally biased region" description="Basic and acidic residues" evidence="1">
    <location>
        <begin position="471"/>
        <end position="482"/>
    </location>
</feature>
<evidence type="ECO:0000259" key="2">
    <source>
        <dbReference type="Pfam" id="PF09431"/>
    </source>
</evidence>
<dbReference type="AlphaFoldDB" id="A0A2N1JFY8"/>
<dbReference type="GO" id="GO:0006897">
    <property type="term" value="P:endocytosis"/>
    <property type="evidence" value="ECO:0007669"/>
    <property type="project" value="TreeGrafter"/>
</dbReference>
<dbReference type="Proteomes" id="UP000232875">
    <property type="component" value="Unassembled WGS sequence"/>
</dbReference>
<gene>
    <name evidence="3" type="ORF">MVES_000111</name>
</gene>
<dbReference type="STRING" id="2020962.A0A2N1JFY8"/>
<reference evidence="3 4" key="1">
    <citation type="submission" date="2017-10" db="EMBL/GenBank/DDBJ databases">
        <title>A novel species of cold-tolerant Malassezia isolated from bats.</title>
        <authorList>
            <person name="Lorch J.M."/>
            <person name="Palmer J.M."/>
            <person name="Vanderwolf K.J."/>
            <person name="Schmidt K.Z."/>
            <person name="Verant M.L."/>
            <person name="Weller T.J."/>
            <person name="Blehert D.S."/>
        </authorList>
    </citation>
    <scope>NUCLEOTIDE SEQUENCE [LARGE SCALE GENOMIC DNA]</scope>
    <source>
        <strain evidence="3 4">NWHC:44797-103</strain>
    </source>
</reference>
<dbReference type="PANTHER" id="PTHR13357">
    <property type="entry name" value="SH3 ADAPTER PROTEIN SPIN90 NCK INTERACTING PROTEIN WITH SH3 DOMAIN"/>
    <property type="match status" value="1"/>
</dbReference>
<keyword evidence="4" id="KW-1185">Reference proteome</keyword>
<dbReference type="InterPro" id="IPR030125">
    <property type="entry name" value="SPIN90/Ldb17"/>
</dbReference>
<accession>A0A2N1JFY8</accession>
<protein>
    <recommendedName>
        <fullName evidence="2">SPIN90/Ldb17 leucine-rich domain-containing protein</fullName>
    </recommendedName>
</protein>
<dbReference type="Pfam" id="PF09431">
    <property type="entry name" value="SPIN90_LRD"/>
    <property type="match status" value="1"/>
</dbReference>
<organism evidence="3 4">
    <name type="scientific">Malassezia vespertilionis</name>
    <dbReference type="NCBI Taxonomy" id="2020962"/>
    <lineage>
        <taxon>Eukaryota</taxon>
        <taxon>Fungi</taxon>
        <taxon>Dikarya</taxon>
        <taxon>Basidiomycota</taxon>
        <taxon>Ustilaginomycotina</taxon>
        <taxon>Malasseziomycetes</taxon>
        <taxon>Malasseziales</taxon>
        <taxon>Malasseziaceae</taxon>
        <taxon>Malassezia</taxon>
    </lineage>
</organism>
<dbReference type="GO" id="GO:0071933">
    <property type="term" value="F:Arp2/3 complex binding"/>
    <property type="evidence" value="ECO:0007669"/>
    <property type="project" value="TreeGrafter"/>
</dbReference>
<dbReference type="OrthoDB" id="445362at2759"/>
<evidence type="ECO:0000256" key="1">
    <source>
        <dbReference type="SAM" id="MobiDB-lite"/>
    </source>
</evidence>